<accession>A0A1H1ZPN8</accession>
<evidence type="ECO:0000256" key="1">
    <source>
        <dbReference type="SAM" id="MobiDB-lite"/>
    </source>
</evidence>
<name>A0A1H1ZPN8_9ACTN</name>
<sequence length="125" mass="14332">MERYESWVDRQVREAQERGAFDDLPGAGRPIPGIKGPHDPDWWVKGLIEREKISAPLPPGLALRREVEQLPATLADQRDEAVARALVEDLNRRILDLRRRPPDGVPLFVPTVDVDAALERWRRSR</sequence>
<evidence type="ECO:0000259" key="2">
    <source>
        <dbReference type="Pfam" id="PF09350"/>
    </source>
</evidence>
<organism evidence="3 4">
    <name type="scientific">Friedmanniella luteola</name>
    <dbReference type="NCBI Taxonomy" id="546871"/>
    <lineage>
        <taxon>Bacteria</taxon>
        <taxon>Bacillati</taxon>
        <taxon>Actinomycetota</taxon>
        <taxon>Actinomycetes</taxon>
        <taxon>Propionibacteriales</taxon>
        <taxon>Nocardioidaceae</taxon>
        <taxon>Friedmanniella</taxon>
    </lineage>
</organism>
<dbReference type="Proteomes" id="UP000199092">
    <property type="component" value="Chromosome I"/>
</dbReference>
<dbReference type="Pfam" id="PF09350">
    <property type="entry name" value="DJC28_CD"/>
    <property type="match status" value="1"/>
</dbReference>
<evidence type="ECO:0000313" key="3">
    <source>
        <dbReference type="EMBL" id="SDT35630.1"/>
    </source>
</evidence>
<dbReference type="AlphaFoldDB" id="A0A1H1ZPN8"/>
<feature type="region of interest" description="Disordered" evidence="1">
    <location>
        <begin position="18"/>
        <end position="37"/>
    </location>
</feature>
<evidence type="ECO:0000313" key="4">
    <source>
        <dbReference type="Proteomes" id="UP000199092"/>
    </source>
</evidence>
<dbReference type="RefSeq" id="WP_091415077.1">
    <property type="nucleotide sequence ID" value="NZ_LT629749.1"/>
</dbReference>
<dbReference type="InterPro" id="IPR018961">
    <property type="entry name" value="DnaJ_homolog_subfam-C_membr-28"/>
</dbReference>
<feature type="domain" description="DnaJ homologue subfamily C member 28 conserved" evidence="2">
    <location>
        <begin position="7"/>
        <end position="75"/>
    </location>
</feature>
<dbReference type="STRING" id="546871.SAMN04488543_3916"/>
<dbReference type="EMBL" id="LT629749">
    <property type="protein sequence ID" value="SDT35630.1"/>
    <property type="molecule type" value="Genomic_DNA"/>
</dbReference>
<protein>
    <recommendedName>
        <fullName evidence="2">DnaJ homologue subfamily C member 28 conserved domain-containing protein</fullName>
    </recommendedName>
</protein>
<keyword evidence="4" id="KW-1185">Reference proteome</keyword>
<reference evidence="3 4" key="1">
    <citation type="submission" date="2016-10" db="EMBL/GenBank/DDBJ databases">
        <authorList>
            <person name="de Groot N.N."/>
        </authorList>
    </citation>
    <scope>NUCLEOTIDE SEQUENCE [LARGE SCALE GENOMIC DNA]</scope>
    <source>
        <strain evidence="3 4">DSM 21741</strain>
    </source>
</reference>
<proteinExistence type="predicted"/>
<dbReference type="OrthoDB" id="3395286at2"/>
<gene>
    <name evidence="3" type="ORF">SAMN04488543_3916</name>
</gene>